<evidence type="ECO:0000313" key="3">
    <source>
        <dbReference type="Proteomes" id="UP000593561"/>
    </source>
</evidence>
<protein>
    <submittedName>
        <fullName evidence="2">Uncharacterized protein</fullName>
    </submittedName>
</protein>
<evidence type="ECO:0000256" key="1">
    <source>
        <dbReference type="SAM" id="Phobius"/>
    </source>
</evidence>
<feature type="transmembrane region" description="Helical" evidence="1">
    <location>
        <begin position="29"/>
        <end position="49"/>
    </location>
</feature>
<keyword evidence="1" id="KW-0812">Transmembrane</keyword>
<keyword evidence="3" id="KW-1185">Reference proteome</keyword>
<proteinExistence type="predicted"/>
<keyword evidence="1" id="KW-0472">Membrane</keyword>
<dbReference type="AlphaFoldDB" id="A0A7J8R0Z8"/>
<organism evidence="2 3">
    <name type="scientific">Gossypium davidsonii</name>
    <name type="common">Davidson's cotton</name>
    <name type="synonym">Gossypium klotzschianum subsp. davidsonii</name>
    <dbReference type="NCBI Taxonomy" id="34287"/>
    <lineage>
        <taxon>Eukaryota</taxon>
        <taxon>Viridiplantae</taxon>
        <taxon>Streptophyta</taxon>
        <taxon>Embryophyta</taxon>
        <taxon>Tracheophyta</taxon>
        <taxon>Spermatophyta</taxon>
        <taxon>Magnoliopsida</taxon>
        <taxon>eudicotyledons</taxon>
        <taxon>Gunneridae</taxon>
        <taxon>Pentapetalae</taxon>
        <taxon>rosids</taxon>
        <taxon>malvids</taxon>
        <taxon>Malvales</taxon>
        <taxon>Malvaceae</taxon>
        <taxon>Malvoideae</taxon>
        <taxon>Gossypium</taxon>
    </lineage>
</organism>
<sequence>MDSYSSWLNSFLVRFRLSANLFLSQFEPLALFLAPLLTLFIARLLHSLLSVIHEKGLKATVLALFMSSIK</sequence>
<gene>
    <name evidence="2" type="ORF">Godav_019773</name>
</gene>
<reference evidence="2 3" key="1">
    <citation type="journal article" date="2019" name="Genome Biol. Evol.">
        <title>Insights into the evolution of the New World diploid cottons (Gossypium, subgenus Houzingenia) based on genome sequencing.</title>
        <authorList>
            <person name="Grover C.E."/>
            <person name="Arick M.A. 2nd"/>
            <person name="Thrash A."/>
            <person name="Conover J.L."/>
            <person name="Sanders W.S."/>
            <person name="Peterson D.G."/>
            <person name="Frelichowski J.E."/>
            <person name="Scheffler J.A."/>
            <person name="Scheffler B.E."/>
            <person name="Wendel J.F."/>
        </authorList>
    </citation>
    <scope>NUCLEOTIDE SEQUENCE [LARGE SCALE GENOMIC DNA]</scope>
    <source>
        <strain evidence="2">27</strain>
        <tissue evidence="2">Leaf</tissue>
    </source>
</reference>
<evidence type="ECO:0000313" key="2">
    <source>
        <dbReference type="EMBL" id="MBA0607478.1"/>
    </source>
</evidence>
<dbReference type="Proteomes" id="UP000593561">
    <property type="component" value="Unassembled WGS sequence"/>
</dbReference>
<accession>A0A7J8R0Z8</accession>
<name>A0A7J8R0Z8_GOSDV</name>
<dbReference type="EMBL" id="JABFAC010000002">
    <property type="protein sequence ID" value="MBA0607478.1"/>
    <property type="molecule type" value="Genomic_DNA"/>
</dbReference>
<comment type="caution">
    <text evidence="2">The sequence shown here is derived from an EMBL/GenBank/DDBJ whole genome shotgun (WGS) entry which is preliminary data.</text>
</comment>
<keyword evidence="1" id="KW-1133">Transmembrane helix</keyword>